<feature type="chain" id="PRO_5032931325" evidence="3">
    <location>
        <begin position="27"/>
        <end position="182"/>
    </location>
</feature>
<dbReference type="Proteomes" id="UP000594688">
    <property type="component" value="Chromosome"/>
</dbReference>
<feature type="compositionally biased region" description="Basic and acidic residues" evidence="1">
    <location>
        <begin position="47"/>
        <end position="56"/>
    </location>
</feature>
<evidence type="ECO:0000313" key="4">
    <source>
        <dbReference type="EMBL" id="QPJ62866.1"/>
    </source>
</evidence>
<keyword evidence="2" id="KW-1133">Transmembrane helix</keyword>
<evidence type="ECO:0000256" key="1">
    <source>
        <dbReference type="SAM" id="MobiDB-lite"/>
    </source>
</evidence>
<keyword evidence="3" id="KW-0732">Signal</keyword>
<feature type="region of interest" description="Disordered" evidence="1">
    <location>
        <begin position="26"/>
        <end position="79"/>
    </location>
</feature>
<dbReference type="AlphaFoldDB" id="A0A7T0G1H9"/>
<evidence type="ECO:0000256" key="2">
    <source>
        <dbReference type="SAM" id="Phobius"/>
    </source>
</evidence>
<name>A0A7T0G1H9_9BACT</name>
<feature type="compositionally biased region" description="Basic and acidic residues" evidence="1">
    <location>
        <begin position="126"/>
        <end position="142"/>
    </location>
</feature>
<feature type="region of interest" description="Disordered" evidence="1">
    <location>
        <begin position="96"/>
        <end position="115"/>
    </location>
</feature>
<dbReference type="EMBL" id="CP048685">
    <property type="protein sequence ID" value="QPJ62866.1"/>
    <property type="molecule type" value="Genomic_DNA"/>
</dbReference>
<protein>
    <submittedName>
        <fullName evidence="4">Uncharacterized protein</fullName>
    </submittedName>
</protein>
<reference evidence="4 5" key="1">
    <citation type="submission" date="2020-02" db="EMBL/GenBank/DDBJ databases">
        <title>Genomic and physiological characterization of two novel Nitrospinaceae genera.</title>
        <authorList>
            <person name="Mueller A.J."/>
            <person name="Jung M.-Y."/>
            <person name="Strachan C.R."/>
            <person name="Herbold C.W."/>
            <person name="Kirkegaard R.H."/>
            <person name="Daims H."/>
        </authorList>
    </citation>
    <scope>NUCLEOTIDE SEQUENCE [LARGE SCALE GENOMIC DNA]</scope>
    <source>
        <strain evidence="4">EB</strain>
    </source>
</reference>
<sequence length="182" mass="19512">MKKSRLQAMIIATLLAFLLMSGSAWSHGGGHGPATSSPSMPEVTQENTDRNHDGHSPEASVEAGLEEPSTYGNMEIDPEEMEGQGTYGIETDHAAEDHSGHEDMLSSTEPGLFEDPLVEMEPVDSSTRHDESHSMASHEQHVEPTSFESVSSDAPGHGVAVGLTVFVGLTFGLLTLIRPFEK</sequence>
<keyword evidence="2" id="KW-0812">Transmembrane</keyword>
<feature type="compositionally biased region" description="Polar residues" evidence="1">
    <location>
        <begin position="34"/>
        <end position="46"/>
    </location>
</feature>
<evidence type="ECO:0000256" key="3">
    <source>
        <dbReference type="SAM" id="SignalP"/>
    </source>
</evidence>
<organism evidence="4 5">
    <name type="scientific">Candidatus Nitronauta litoralis</name>
    <dbReference type="NCBI Taxonomy" id="2705533"/>
    <lineage>
        <taxon>Bacteria</taxon>
        <taxon>Pseudomonadati</taxon>
        <taxon>Nitrospinota/Tectimicrobiota group</taxon>
        <taxon>Nitrospinota</taxon>
        <taxon>Nitrospinia</taxon>
        <taxon>Nitrospinales</taxon>
        <taxon>Nitrospinaceae</taxon>
        <taxon>Candidatus Nitronauta</taxon>
    </lineage>
</organism>
<proteinExistence type="predicted"/>
<feature type="region of interest" description="Disordered" evidence="1">
    <location>
        <begin position="122"/>
        <end position="154"/>
    </location>
</feature>
<accession>A0A7T0G1H9</accession>
<feature type="transmembrane region" description="Helical" evidence="2">
    <location>
        <begin position="158"/>
        <end position="177"/>
    </location>
</feature>
<evidence type="ECO:0000313" key="5">
    <source>
        <dbReference type="Proteomes" id="UP000594688"/>
    </source>
</evidence>
<feature type="signal peptide" evidence="3">
    <location>
        <begin position="1"/>
        <end position="26"/>
    </location>
</feature>
<keyword evidence="2" id="KW-0472">Membrane</keyword>
<gene>
    <name evidence="4" type="ORF">G3M70_13665</name>
</gene>
<dbReference type="KEGG" id="nli:G3M70_13665"/>